<proteinExistence type="predicted"/>
<organism evidence="1 2">
    <name type="scientific">Flavobacterium aquatile LMG 4008 = ATCC 11947</name>
    <dbReference type="NCBI Taxonomy" id="1453498"/>
    <lineage>
        <taxon>Bacteria</taxon>
        <taxon>Pseudomonadati</taxon>
        <taxon>Bacteroidota</taxon>
        <taxon>Flavobacteriia</taxon>
        <taxon>Flavobacteriales</taxon>
        <taxon>Flavobacteriaceae</taxon>
        <taxon>Flavobacterium</taxon>
    </lineage>
</organism>
<keyword evidence="2" id="KW-1185">Reference proteome</keyword>
<dbReference type="STRING" id="1453498.LG45_02550"/>
<reference evidence="1 2" key="1">
    <citation type="submission" date="2014-09" db="EMBL/GenBank/DDBJ databases">
        <title>Whole Genome Shotgun of Flavobacterium aquatile LMG 4008.</title>
        <authorList>
            <person name="Gale A.N."/>
            <person name="Pipes S.E."/>
            <person name="Newman J.D."/>
        </authorList>
    </citation>
    <scope>NUCLEOTIDE SEQUENCE [LARGE SCALE GENOMIC DNA]</scope>
    <source>
        <strain evidence="1 2">LMG 4008</strain>
    </source>
</reference>
<comment type="caution">
    <text evidence="1">The sequence shown here is derived from an EMBL/GenBank/DDBJ whole genome shotgun (WGS) entry which is preliminary data.</text>
</comment>
<dbReference type="EMBL" id="JRHH01000001">
    <property type="protein sequence ID" value="KGD69655.1"/>
    <property type="molecule type" value="Genomic_DNA"/>
</dbReference>
<dbReference type="Proteomes" id="UP000029554">
    <property type="component" value="Unassembled WGS sequence"/>
</dbReference>
<dbReference type="eggNOG" id="ENOG5032QSE">
    <property type="taxonomic scope" value="Bacteria"/>
</dbReference>
<name>A0A095V470_9FLAO</name>
<dbReference type="RefSeq" id="WP_035124049.1">
    <property type="nucleotide sequence ID" value="NZ_JRHH01000001.1"/>
</dbReference>
<dbReference type="OrthoDB" id="1363580at2"/>
<accession>A0A095V470</accession>
<protein>
    <submittedName>
        <fullName evidence="1">Uncharacterized protein</fullName>
    </submittedName>
</protein>
<gene>
    <name evidence="1" type="ORF">LG45_02550</name>
</gene>
<evidence type="ECO:0000313" key="2">
    <source>
        <dbReference type="Proteomes" id="UP000029554"/>
    </source>
</evidence>
<sequence length="131" mass="15056">MNKIFNPIYRQDYFEGYFVGVNPNSQIDINITNEAFSTGFNAGRMDYESWNGGLSNGIPKRVITKEILEDFLLAGLLGLNIDTNDYTPFQLNVLSKWYQSGTEKYEPNHSLYLFSVLEEKGISVKNETFYL</sequence>
<evidence type="ECO:0000313" key="1">
    <source>
        <dbReference type="EMBL" id="KGD69655.1"/>
    </source>
</evidence>
<dbReference type="AlphaFoldDB" id="A0A095V470"/>